<feature type="modified residue" description="N6-(pyridoxal phosphate)lysine" evidence="5">
    <location>
        <position position="56"/>
    </location>
</feature>
<dbReference type="Gene3D" id="3.40.50.1100">
    <property type="match status" value="2"/>
</dbReference>
<dbReference type="PIRSF" id="PIRSF006278">
    <property type="entry name" value="ACCD_DCysDesulf"/>
    <property type="match status" value="1"/>
</dbReference>
<reference evidence="6 7" key="1">
    <citation type="submission" date="2019-08" db="EMBL/GenBank/DDBJ databases">
        <title>Complete genome sequence of Candidatus Uab amorphum.</title>
        <authorList>
            <person name="Shiratori T."/>
            <person name="Suzuki S."/>
            <person name="Kakizawa Y."/>
            <person name="Ishida K."/>
        </authorList>
    </citation>
    <scope>NUCLEOTIDE SEQUENCE [LARGE SCALE GENOMIC DNA]</scope>
    <source>
        <strain evidence="6 7">SRT547</strain>
    </source>
</reference>
<dbReference type="SUPFAM" id="SSF53686">
    <property type="entry name" value="Tryptophan synthase beta subunit-like PLP-dependent enzymes"/>
    <property type="match status" value="1"/>
</dbReference>
<keyword evidence="7" id="KW-1185">Reference proteome</keyword>
<proteinExistence type="inferred from homology"/>
<gene>
    <name evidence="6" type="ORF">UABAM_05706</name>
</gene>
<evidence type="ECO:0000256" key="2">
    <source>
        <dbReference type="ARBA" id="ARBA00008639"/>
    </source>
</evidence>
<dbReference type="KEGG" id="uam:UABAM_05706"/>
<keyword evidence="3 5" id="KW-0663">Pyridoxal phosphate</keyword>
<dbReference type="InterPro" id="IPR027278">
    <property type="entry name" value="ACCD_DCysDesulf"/>
</dbReference>
<dbReference type="PANTHER" id="PTHR43780">
    <property type="entry name" value="1-AMINOCYCLOPROPANE-1-CARBOXYLATE DEAMINASE-RELATED"/>
    <property type="match status" value="1"/>
</dbReference>
<evidence type="ECO:0000256" key="5">
    <source>
        <dbReference type="PIRSR" id="PIRSR006278-2"/>
    </source>
</evidence>
<dbReference type="EMBL" id="AP019860">
    <property type="protein sequence ID" value="BBM87297.1"/>
    <property type="molecule type" value="Genomic_DNA"/>
</dbReference>
<evidence type="ECO:0000313" key="6">
    <source>
        <dbReference type="EMBL" id="BBM87297.1"/>
    </source>
</evidence>
<dbReference type="AlphaFoldDB" id="A0A5S9IT74"/>
<protein>
    <submittedName>
        <fullName evidence="6">1-aminocyclopropane-1-carboxylate deaminase</fullName>
    </submittedName>
</protein>
<organism evidence="6 7">
    <name type="scientific">Uabimicrobium amorphum</name>
    <dbReference type="NCBI Taxonomy" id="2596890"/>
    <lineage>
        <taxon>Bacteria</taxon>
        <taxon>Pseudomonadati</taxon>
        <taxon>Planctomycetota</taxon>
        <taxon>Candidatus Uabimicrobiia</taxon>
        <taxon>Candidatus Uabimicrobiales</taxon>
        <taxon>Candidatus Uabimicrobiaceae</taxon>
        <taxon>Candidatus Uabimicrobium</taxon>
    </lineage>
</organism>
<dbReference type="GO" id="GO:0019148">
    <property type="term" value="F:D-cysteine desulfhydrase activity"/>
    <property type="evidence" value="ECO:0007669"/>
    <property type="project" value="TreeGrafter"/>
</dbReference>
<sequence length="329" mass="36912">MVVGNLYATDATLPTYIANNLLPLHLHTRIHAIHNYRESTYVKREDELSATIVGSKYRKYASIIPFVQKNYDEVVVIGGENSNNVVGILQLLNENNITATPFLLKQNNPQPRGNALWLRLLCDEKNIQWIERHDWPQVEKMAAAYSKKNERTLVLPEGGNHYSALWGAMTLAFDIVQNEKDHELYFRDIFIDSGTGMTSIAMILGFAAQGHNERKFHITMIAGNRQEYLNLLQKHTEHIKDKLSCTIDENSIIFHDPPTAKSFGAVNATVLSEVKTIARITGLLVDPVYSAKHFLTAKGVSTAQSPALLIFNGSGFGLAGFQQRLCNYL</sequence>
<evidence type="ECO:0000256" key="4">
    <source>
        <dbReference type="PIRSR" id="PIRSR006278-1"/>
    </source>
</evidence>
<comment type="cofactor">
    <cofactor evidence="1">
        <name>pyridoxal 5'-phosphate</name>
        <dbReference type="ChEBI" id="CHEBI:597326"/>
    </cofactor>
</comment>
<dbReference type="Proteomes" id="UP000326354">
    <property type="component" value="Chromosome"/>
</dbReference>
<name>A0A5S9IT74_UABAM</name>
<evidence type="ECO:0000256" key="1">
    <source>
        <dbReference type="ARBA" id="ARBA00001933"/>
    </source>
</evidence>
<dbReference type="PANTHER" id="PTHR43780:SF7">
    <property type="entry name" value="D-CYSTEINE DESULFHYDRASE 2, MITOCHONDRIAL"/>
    <property type="match status" value="1"/>
</dbReference>
<evidence type="ECO:0000313" key="7">
    <source>
        <dbReference type="Proteomes" id="UP000326354"/>
    </source>
</evidence>
<feature type="active site" description="Nucleophile" evidence="4">
    <location>
        <position position="82"/>
    </location>
</feature>
<accession>A0A5S9IT74</accession>
<comment type="similarity">
    <text evidence="2">Belongs to the ACC deaminase/D-cysteine desulfhydrase family.</text>
</comment>
<evidence type="ECO:0000256" key="3">
    <source>
        <dbReference type="ARBA" id="ARBA00022898"/>
    </source>
</evidence>
<dbReference type="InterPro" id="IPR036052">
    <property type="entry name" value="TrpB-like_PALP_sf"/>
</dbReference>